<evidence type="ECO:0000313" key="2">
    <source>
        <dbReference type="EMBL" id="EGX67191.1"/>
    </source>
</evidence>
<evidence type="ECO:0000259" key="1">
    <source>
        <dbReference type="Pfam" id="PF00534"/>
    </source>
</evidence>
<proteinExistence type="predicted"/>
<comment type="caution">
    <text evidence="2">The sequence shown here is derived from an EMBL/GenBank/DDBJ whole genome shotgun (WGS) entry which is preliminary data.</text>
</comment>
<dbReference type="EMBL" id="ADLS01000008">
    <property type="protein sequence ID" value="EGX67191.1"/>
    <property type="molecule type" value="Genomic_DNA"/>
</dbReference>
<keyword evidence="3" id="KW-1185">Reference proteome</keyword>
<dbReference type="HOGENOM" id="CLU_2315453_0_0_11"/>
<sequence>MPYSIVEAFAAGTPVIGTNIGGIPELVIEGETGFICDPDSSPSLTEAIIRGLAAFNDEARYASLQANCRAYVLERCSQGKYMKELTALYKELIDSKKGN</sequence>
<feature type="domain" description="Glycosyl transferase family 1" evidence="1">
    <location>
        <begin position="2"/>
        <end position="52"/>
    </location>
</feature>
<dbReference type="InterPro" id="IPR001296">
    <property type="entry name" value="Glyco_trans_1"/>
</dbReference>
<name>G1WH40_9ACTN</name>
<dbReference type="eggNOG" id="COG0438">
    <property type="taxonomic scope" value="Bacteria"/>
</dbReference>
<dbReference type="PANTHER" id="PTHR12526">
    <property type="entry name" value="GLYCOSYLTRANSFERASE"/>
    <property type="match status" value="1"/>
</dbReference>
<dbReference type="Pfam" id="PF00534">
    <property type="entry name" value="Glycos_transf_1"/>
    <property type="match status" value="1"/>
</dbReference>
<dbReference type="Proteomes" id="UP000004830">
    <property type="component" value="Unassembled WGS sequence"/>
</dbReference>
<accession>G1WH40</accession>
<dbReference type="STRING" id="742742.HMPREF9452_00653"/>
<reference evidence="2 3" key="1">
    <citation type="submission" date="2011-06" db="EMBL/GenBank/DDBJ databases">
        <title>The Genome Sequence of Collinsella tanakaei YIT 12063.</title>
        <authorList>
            <consortium name="The Broad Institute Genome Sequencing Platform"/>
            <person name="Earl A."/>
            <person name="Ward D."/>
            <person name="Feldgarden M."/>
            <person name="Gevers D."/>
            <person name="Morotomi M."/>
            <person name="Young S.K."/>
            <person name="Zeng Q."/>
            <person name="Gargeya S."/>
            <person name="Fitzgerald M."/>
            <person name="Haas B."/>
            <person name="Abouelleil A."/>
            <person name="Alvarado L."/>
            <person name="Arachchi H.M."/>
            <person name="Berlin A."/>
            <person name="Brown A."/>
            <person name="Chapman S.B."/>
            <person name="Chen Z."/>
            <person name="Dunbar C."/>
            <person name="Freedman E."/>
            <person name="Gearin G."/>
            <person name="Gellesch M."/>
            <person name="Goldberg J."/>
            <person name="Griggs A."/>
            <person name="Gujja S."/>
            <person name="Heiman D."/>
            <person name="Howarth C."/>
            <person name="Larson L."/>
            <person name="Lui A."/>
            <person name="MacDonald P.J.P."/>
            <person name="Mehta T."/>
            <person name="Montmayeur A."/>
            <person name="Murphy C."/>
            <person name="Neiman D."/>
            <person name="Pearson M."/>
            <person name="Priest M."/>
            <person name="Roberts A."/>
            <person name="Saif S."/>
            <person name="Shea T."/>
            <person name="Shenoy N."/>
            <person name="Sisk P."/>
            <person name="Stolte C."/>
            <person name="Sykes S."/>
            <person name="Wortman J."/>
            <person name="Nusbaum C."/>
            <person name="Birren B."/>
        </authorList>
    </citation>
    <scope>NUCLEOTIDE SEQUENCE [LARGE SCALE GENOMIC DNA]</scope>
    <source>
        <strain evidence="2 3">YIT 12063</strain>
    </source>
</reference>
<dbReference type="CDD" id="cd03801">
    <property type="entry name" value="GT4_PimA-like"/>
    <property type="match status" value="1"/>
</dbReference>
<protein>
    <recommendedName>
        <fullName evidence="1">Glycosyl transferase family 1 domain-containing protein</fullName>
    </recommendedName>
</protein>
<evidence type="ECO:0000313" key="3">
    <source>
        <dbReference type="Proteomes" id="UP000004830"/>
    </source>
</evidence>
<organism evidence="2 3">
    <name type="scientific">Collinsella tanakaei YIT 12063</name>
    <dbReference type="NCBI Taxonomy" id="742742"/>
    <lineage>
        <taxon>Bacteria</taxon>
        <taxon>Bacillati</taxon>
        <taxon>Actinomycetota</taxon>
        <taxon>Coriobacteriia</taxon>
        <taxon>Coriobacteriales</taxon>
        <taxon>Coriobacteriaceae</taxon>
        <taxon>Collinsella</taxon>
    </lineage>
</organism>
<gene>
    <name evidence="2" type="ORF">HMPREF9452_00653</name>
</gene>
<dbReference type="AlphaFoldDB" id="G1WH40"/>
<dbReference type="GO" id="GO:0016757">
    <property type="term" value="F:glycosyltransferase activity"/>
    <property type="evidence" value="ECO:0007669"/>
    <property type="project" value="InterPro"/>
</dbReference>
<dbReference type="SUPFAM" id="SSF53756">
    <property type="entry name" value="UDP-Glycosyltransferase/glycogen phosphorylase"/>
    <property type="match status" value="1"/>
</dbReference>
<dbReference type="Gene3D" id="3.40.50.2000">
    <property type="entry name" value="Glycogen Phosphorylase B"/>
    <property type="match status" value="2"/>
</dbReference>